<proteinExistence type="predicted"/>
<evidence type="ECO:0000259" key="1">
    <source>
        <dbReference type="Pfam" id="PF02371"/>
    </source>
</evidence>
<dbReference type="GO" id="GO:0003677">
    <property type="term" value="F:DNA binding"/>
    <property type="evidence" value="ECO:0007669"/>
    <property type="project" value="InterPro"/>
</dbReference>
<dbReference type="GO" id="GO:0004803">
    <property type="term" value="F:transposase activity"/>
    <property type="evidence" value="ECO:0007669"/>
    <property type="project" value="InterPro"/>
</dbReference>
<reference evidence="3 5" key="2">
    <citation type="submission" date="2018-10" db="EMBL/GenBank/DDBJ databases">
        <title>Brevibacterium genomes from Austrain hard cheese rinds.</title>
        <authorList>
            <person name="Anast J.M."/>
            <person name="Dzieciol M."/>
            <person name="Schultz D.L."/>
            <person name="Mann E."/>
            <person name="Wagner M."/>
            <person name="Schmitz-Esser S."/>
        </authorList>
    </citation>
    <scope>NUCLEOTIDE SEQUENCE [LARGE SCALE GENOMIC DNA]</scope>
    <source>
        <strain evidence="3 5">L261</strain>
    </source>
</reference>
<dbReference type="PANTHER" id="PTHR33055:SF3">
    <property type="entry name" value="PUTATIVE TRANSPOSASE FOR IS117-RELATED"/>
    <property type="match status" value="1"/>
</dbReference>
<dbReference type="EMBL" id="RHFF01000010">
    <property type="protein sequence ID" value="TGD38434.1"/>
    <property type="molecule type" value="Genomic_DNA"/>
</dbReference>
<evidence type="ECO:0000313" key="5">
    <source>
        <dbReference type="Proteomes" id="UP000297736"/>
    </source>
</evidence>
<dbReference type="InterPro" id="IPR003346">
    <property type="entry name" value="Transposase_20"/>
</dbReference>
<reference evidence="2 4" key="1">
    <citation type="submission" date="2017-03" db="EMBL/GenBank/DDBJ databases">
        <authorList>
            <person name="Afonso C.L."/>
            <person name="Miller P.J."/>
            <person name="Scott M.A."/>
            <person name="Spackman E."/>
            <person name="Goraichik I."/>
            <person name="Dimitrov K.M."/>
            <person name="Suarez D.L."/>
            <person name="Swayne D.E."/>
        </authorList>
    </citation>
    <scope>NUCLEOTIDE SEQUENCE [LARGE SCALE GENOMIC DNA]</scope>
    <source>
        <strain evidence="2">6</strain>
        <strain evidence="4">6(3)</strain>
    </source>
</reference>
<feature type="domain" description="Transposase IS116/IS110/IS902 C-terminal" evidence="1">
    <location>
        <begin position="8"/>
        <end position="90"/>
    </location>
</feature>
<accession>A0A2H1KU54</accession>
<dbReference type="Proteomes" id="UP000234327">
    <property type="component" value="Unassembled WGS sequence"/>
</dbReference>
<sequence length="134" mass="14923">MESHPLFELLTSMPAVGVRTRERIVTEVVSKDFKSAGHLASCAGLAPVTWRSGTSIRGDHRSCRGNKIPNQALFSSAFVALKIPLSRAYYDKKRDENKKHNQALIALTRRRCNVVYAMLRDGAYFRAPETATAT</sequence>
<evidence type="ECO:0000313" key="4">
    <source>
        <dbReference type="Proteomes" id="UP000234327"/>
    </source>
</evidence>
<dbReference type="Proteomes" id="UP000297736">
    <property type="component" value="Unassembled WGS sequence"/>
</dbReference>
<dbReference type="AlphaFoldDB" id="A0A2H1KU54"/>
<dbReference type="GO" id="GO:0006313">
    <property type="term" value="P:DNA transposition"/>
    <property type="evidence" value="ECO:0007669"/>
    <property type="project" value="InterPro"/>
</dbReference>
<dbReference type="EMBL" id="FXYZ01000043">
    <property type="protein sequence ID" value="SMY03178.1"/>
    <property type="molecule type" value="Genomic_DNA"/>
</dbReference>
<dbReference type="InterPro" id="IPR047650">
    <property type="entry name" value="Transpos_IS110"/>
</dbReference>
<gene>
    <name evidence="2" type="ORF">BAURA63_03743</name>
    <name evidence="3" type="ORF">EB834_11475</name>
</gene>
<dbReference type="PANTHER" id="PTHR33055">
    <property type="entry name" value="TRANSPOSASE FOR INSERTION SEQUENCE ELEMENT IS1111A"/>
    <property type="match status" value="1"/>
</dbReference>
<organism evidence="2 4">
    <name type="scientific">Brevibacterium aurantiacum</name>
    <dbReference type="NCBI Taxonomy" id="273384"/>
    <lineage>
        <taxon>Bacteria</taxon>
        <taxon>Bacillati</taxon>
        <taxon>Actinomycetota</taxon>
        <taxon>Actinomycetes</taxon>
        <taxon>Micrococcales</taxon>
        <taxon>Brevibacteriaceae</taxon>
        <taxon>Brevibacterium</taxon>
    </lineage>
</organism>
<evidence type="ECO:0000313" key="3">
    <source>
        <dbReference type="EMBL" id="TGD38434.1"/>
    </source>
</evidence>
<name>A0A2H1KU54_BREAU</name>
<dbReference type="Pfam" id="PF02371">
    <property type="entry name" value="Transposase_20"/>
    <property type="match status" value="1"/>
</dbReference>
<protein>
    <submittedName>
        <fullName evidence="3">IS110 family transposase</fullName>
    </submittedName>
    <submittedName>
        <fullName evidence="2">Transposase IS116/IS110/IS902 family protein</fullName>
    </submittedName>
</protein>
<evidence type="ECO:0000313" key="2">
    <source>
        <dbReference type="EMBL" id="SMY03178.1"/>
    </source>
</evidence>